<evidence type="ECO:0000313" key="3">
    <source>
        <dbReference type="Proteomes" id="UP000309618"/>
    </source>
</evidence>
<keyword evidence="1" id="KW-1133">Transmembrane helix</keyword>
<feature type="transmembrane region" description="Helical" evidence="1">
    <location>
        <begin position="6"/>
        <end position="22"/>
    </location>
</feature>
<comment type="caution">
    <text evidence="2">The sequence shown here is derived from an EMBL/GenBank/DDBJ whole genome shotgun (WGS) entry which is preliminary data.</text>
</comment>
<dbReference type="RefSeq" id="WP_136502156.1">
    <property type="nucleotide sequence ID" value="NZ_SSUX01000011.1"/>
</dbReference>
<protein>
    <submittedName>
        <fullName evidence="2">Uncharacterized protein</fullName>
    </submittedName>
</protein>
<keyword evidence="1" id="KW-0812">Transmembrane</keyword>
<name>A0A4S5CD43_AERVE</name>
<accession>A0A4S5CD43</accession>
<reference evidence="2 3" key="1">
    <citation type="submission" date="2019-04" db="EMBL/GenBank/DDBJ databases">
        <title>Comparative genomics of Aeromonas veronii strains pathogenic to fish.</title>
        <authorList>
            <person name="Cascarano M.C."/>
            <person name="Smyrli M."/>
            <person name="Katharios P."/>
        </authorList>
    </citation>
    <scope>NUCLEOTIDE SEQUENCE [LARGE SCALE GENOMIC DNA]</scope>
    <source>
        <strain evidence="2 3">XU1</strain>
    </source>
</reference>
<organism evidence="2 3">
    <name type="scientific">Aeromonas veronii</name>
    <dbReference type="NCBI Taxonomy" id="654"/>
    <lineage>
        <taxon>Bacteria</taxon>
        <taxon>Pseudomonadati</taxon>
        <taxon>Pseudomonadota</taxon>
        <taxon>Gammaproteobacteria</taxon>
        <taxon>Aeromonadales</taxon>
        <taxon>Aeromonadaceae</taxon>
        <taxon>Aeromonas</taxon>
    </lineage>
</organism>
<evidence type="ECO:0000313" key="2">
    <source>
        <dbReference type="EMBL" id="THJ43717.1"/>
    </source>
</evidence>
<dbReference type="Proteomes" id="UP000309618">
    <property type="component" value="Unassembled WGS sequence"/>
</dbReference>
<proteinExistence type="predicted"/>
<dbReference type="EMBL" id="SSUX01000011">
    <property type="protein sequence ID" value="THJ43717.1"/>
    <property type="molecule type" value="Genomic_DNA"/>
</dbReference>
<dbReference type="AlphaFoldDB" id="A0A4S5CD43"/>
<keyword evidence="1" id="KW-0472">Membrane</keyword>
<gene>
    <name evidence="2" type="ORF">E8Q35_15545</name>
</gene>
<evidence type="ECO:0000256" key="1">
    <source>
        <dbReference type="SAM" id="Phobius"/>
    </source>
</evidence>
<sequence>MAQEWIVFFVVVSVVVICCWRLKRNGKTQEQPTHVDDEHYQLGWEHALAGKKPSLETEAYQDGYSDGRKALQKKN</sequence>